<evidence type="ECO:0000256" key="2">
    <source>
        <dbReference type="ARBA" id="ARBA00022723"/>
    </source>
</evidence>
<dbReference type="GO" id="GO:0004497">
    <property type="term" value="F:monooxygenase activity"/>
    <property type="evidence" value="ECO:0007669"/>
    <property type="project" value="UniProtKB-ARBA"/>
</dbReference>
<dbReference type="Pfam" id="PF00355">
    <property type="entry name" value="Rieske"/>
    <property type="match status" value="1"/>
</dbReference>
<dbReference type="AlphaFoldDB" id="A0A7C1JM07"/>
<dbReference type="GO" id="GO:0046872">
    <property type="term" value="F:metal ion binding"/>
    <property type="evidence" value="ECO:0007669"/>
    <property type="project" value="UniProtKB-KW"/>
</dbReference>
<organism evidence="6">
    <name type="scientific">Caldilinea aerophila</name>
    <dbReference type="NCBI Taxonomy" id="133453"/>
    <lineage>
        <taxon>Bacteria</taxon>
        <taxon>Bacillati</taxon>
        <taxon>Chloroflexota</taxon>
        <taxon>Caldilineae</taxon>
        <taxon>Caldilineales</taxon>
        <taxon>Caldilineaceae</taxon>
        <taxon>Caldilinea</taxon>
    </lineage>
</organism>
<dbReference type="GO" id="GO:0016705">
    <property type="term" value="F:oxidoreductase activity, acting on paired donors, with incorporation or reduction of molecular oxygen"/>
    <property type="evidence" value="ECO:0007669"/>
    <property type="project" value="UniProtKB-ARBA"/>
</dbReference>
<dbReference type="InterPro" id="IPR036922">
    <property type="entry name" value="Rieske_2Fe-2S_sf"/>
</dbReference>
<dbReference type="InterPro" id="IPR017941">
    <property type="entry name" value="Rieske_2Fe-2S"/>
</dbReference>
<evidence type="ECO:0000313" key="6">
    <source>
        <dbReference type="EMBL" id="HDX32946.1"/>
    </source>
</evidence>
<dbReference type="SUPFAM" id="SSF50022">
    <property type="entry name" value="ISP domain"/>
    <property type="match status" value="1"/>
</dbReference>
<dbReference type="GO" id="GO:0051537">
    <property type="term" value="F:2 iron, 2 sulfur cluster binding"/>
    <property type="evidence" value="ECO:0007669"/>
    <property type="project" value="UniProtKB-KW"/>
</dbReference>
<name>A0A7C1JM07_9CHLR</name>
<comment type="caution">
    <text evidence="6">The sequence shown here is derived from an EMBL/GenBank/DDBJ whole genome shotgun (WGS) entry which is preliminary data.</text>
</comment>
<keyword evidence="2" id="KW-0479">Metal-binding</keyword>
<keyword evidence="3" id="KW-0408">Iron</keyword>
<sequence length="105" mass="11528">MSHFVKVAKLADVPVGGSKLVEINRIRIALFNLDGEIYAIEDVCTHDGGPLVEGKIVNGHQVQCPRHGARFDIRTGAALSFPAFEPTKTYAVRIEGDEIWIEQPS</sequence>
<keyword evidence="1" id="KW-0001">2Fe-2S</keyword>
<dbReference type="PANTHER" id="PTHR21496:SF23">
    <property type="entry name" value="3-PHENYLPROPIONATE_CINNAMIC ACID DIOXYGENASE FERREDOXIN SUBUNIT"/>
    <property type="match status" value="1"/>
</dbReference>
<reference evidence="6" key="1">
    <citation type="journal article" date="2020" name="mSystems">
        <title>Genome- and Community-Level Interaction Insights into Carbon Utilization and Element Cycling Functions of Hydrothermarchaeota in Hydrothermal Sediment.</title>
        <authorList>
            <person name="Zhou Z."/>
            <person name="Liu Y."/>
            <person name="Xu W."/>
            <person name="Pan J."/>
            <person name="Luo Z.H."/>
            <person name="Li M."/>
        </authorList>
    </citation>
    <scope>NUCLEOTIDE SEQUENCE [LARGE SCALE GENOMIC DNA]</scope>
    <source>
        <strain evidence="6">SpSt-289</strain>
    </source>
</reference>
<feature type="domain" description="Rieske" evidence="5">
    <location>
        <begin position="5"/>
        <end position="101"/>
    </location>
</feature>
<evidence type="ECO:0000256" key="4">
    <source>
        <dbReference type="ARBA" id="ARBA00023014"/>
    </source>
</evidence>
<dbReference type="PROSITE" id="PS51296">
    <property type="entry name" value="RIESKE"/>
    <property type="match status" value="1"/>
</dbReference>
<dbReference type="EMBL" id="DSMG01000165">
    <property type="protein sequence ID" value="HDX32946.1"/>
    <property type="molecule type" value="Genomic_DNA"/>
</dbReference>
<dbReference type="Gene3D" id="2.102.10.10">
    <property type="entry name" value="Rieske [2Fe-2S] iron-sulphur domain"/>
    <property type="match status" value="1"/>
</dbReference>
<gene>
    <name evidence="6" type="ORF">ENQ20_15870</name>
</gene>
<accession>A0A7C1JM07</accession>
<keyword evidence="4" id="KW-0411">Iron-sulfur</keyword>
<evidence type="ECO:0000256" key="1">
    <source>
        <dbReference type="ARBA" id="ARBA00022714"/>
    </source>
</evidence>
<dbReference type="PANTHER" id="PTHR21496">
    <property type="entry name" value="FERREDOXIN-RELATED"/>
    <property type="match status" value="1"/>
</dbReference>
<dbReference type="CDD" id="cd03528">
    <property type="entry name" value="Rieske_RO_ferredoxin"/>
    <property type="match status" value="1"/>
</dbReference>
<proteinExistence type="predicted"/>
<evidence type="ECO:0000259" key="5">
    <source>
        <dbReference type="PROSITE" id="PS51296"/>
    </source>
</evidence>
<evidence type="ECO:0000256" key="3">
    <source>
        <dbReference type="ARBA" id="ARBA00023004"/>
    </source>
</evidence>
<protein>
    <submittedName>
        <fullName evidence="6">Non-heme iron oxygenase ferredoxin subunit</fullName>
    </submittedName>
</protein>